<dbReference type="GO" id="GO:0008270">
    <property type="term" value="F:zinc ion binding"/>
    <property type="evidence" value="ECO:0007669"/>
    <property type="project" value="InterPro"/>
</dbReference>
<dbReference type="InterPro" id="IPR051615">
    <property type="entry name" value="Transcr_Regulatory_Elem"/>
</dbReference>
<comment type="caution">
    <text evidence="10">The sequence shown here is derived from an EMBL/GenBank/DDBJ whole genome shotgun (WGS) entry which is preliminary data.</text>
</comment>
<dbReference type="PROSITE" id="PS50048">
    <property type="entry name" value="ZN2_CY6_FUNGAL_2"/>
    <property type="match status" value="1"/>
</dbReference>
<keyword evidence="2" id="KW-0479">Metal-binding</keyword>
<accession>A0A8H6WLW2</accession>
<dbReference type="Gene3D" id="4.10.240.10">
    <property type="entry name" value="Zn(2)-C6 fungal-type DNA-binding domain"/>
    <property type="match status" value="1"/>
</dbReference>
<dbReference type="InterPro" id="IPR001138">
    <property type="entry name" value="Zn2Cys6_DnaBD"/>
</dbReference>
<dbReference type="Pfam" id="PF00172">
    <property type="entry name" value="Zn_clus"/>
    <property type="match status" value="1"/>
</dbReference>
<evidence type="ECO:0000313" key="11">
    <source>
        <dbReference type="Proteomes" id="UP000613580"/>
    </source>
</evidence>
<dbReference type="InterPro" id="IPR007219">
    <property type="entry name" value="XnlR_reg_dom"/>
</dbReference>
<dbReference type="GO" id="GO:0000981">
    <property type="term" value="F:DNA-binding transcription factor activity, RNA polymerase II-specific"/>
    <property type="evidence" value="ECO:0007669"/>
    <property type="project" value="InterPro"/>
</dbReference>
<reference evidence="10" key="1">
    <citation type="submission" date="2020-05" db="EMBL/GenBank/DDBJ databases">
        <title>Mycena genomes resolve the evolution of fungal bioluminescence.</title>
        <authorList>
            <person name="Tsai I.J."/>
        </authorList>
    </citation>
    <scope>NUCLEOTIDE SEQUENCE</scope>
    <source>
        <strain evidence="10">110903Hualien_Pintung</strain>
    </source>
</reference>
<protein>
    <submittedName>
        <fullName evidence="10">Zn(2)-C6 fungal-type domain-containing protein</fullName>
    </submittedName>
</protein>
<evidence type="ECO:0000313" key="10">
    <source>
        <dbReference type="EMBL" id="KAF7319548.1"/>
    </source>
</evidence>
<evidence type="ECO:0000259" key="9">
    <source>
        <dbReference type="PROSITE" id="PS50048"/>
    </source>
</evidence>
<dbReference type="PROSITE" id="PS00463">
    <property type="entry name" value="ZN2_CY6_FUNGAL_1"/>
    <property type="match status" value="1"/>
</dbReference>
<proteinExistence type="predicted"/>
<evidence type="ECO:0000256" key="2">
    <source>
        <dbReference type="ARBA" id="ARBA00022723"/>
    </source>
</evidence>
<keyword evidence="3" id="KW-0862">Zinc</keyword>
<dbReference type="AlphaFoldDB" id="A0A8H6WLW2"/>
<feature type="compositionally biased region" description="Pro residues" evidence="8">
    <location>
        <begin position="175"/>
        <end position="186"/>
    </location>
</feature>
<evidence type="ECO:0000256" key="5">
    <source>
        <dbReference type="ARBA" id="ARBA00023125"/>
    </source>
</evidence>
<comment type="subcellular location">
    <subcellularLocation>
        <location evidence="1">Nucleus</location>
    </subcellularLocation>
</comment>
<dbReference type="SUPFAM" id="SSF57701">
    <property type="entry name" value="Zn2/Cys6 DNA-binding domain"/>
    <property type="match status" value="1"/>
</dbReference>
<keyword evidence="4" id="KW-0805">Transcription regulation</keyword>
<dbReference type="GO" id="GO:0003677">
    <property type="term" value="F:DNA binding"/>
    <property type="evidence" value="ECO:0007669"/>
    <property type="project" value="UniProtKB-KW"/>
</dbReference>
<dbReference type="CDD" id="cd12148">
    <property type="entry name" value="fungal_TF_MHR"/>
    <property type="match status" value="1"/>
</dbReference>
<feature type="region of interest" description="Disordered" evidence="8">
    <location>
        <begin position="103"/>
        <end position="128"/>
    </location>
</feature>
<dbReference type="GO" id="GO:0006351">
    <property type="term" value="P:DNA-templated transcription"/>
    <property type="evidence" value="ECO:0007669"/>
    <property type="project" value="InterPro"/>
</dbReference>
<feature type="compositionally biased region" description="Low complexity" evidence="8">
    <location>
        <begin position="667"/>
        <end position="680"/>
    </location>
</feature>
<feature type="region of interest" description="Disordered" evidence="8">
    <location>
        <begin position="665"/>
        <end position="695"/>
    </location>
</feature>
<keyword evidence="7" id="KW-0539">Nucleus</keyword>
<gene>
    <name evidence="10" type="ORF">HMN09_00294200</name>
</gene>
<dbReference type="Pfam" id="PF04082">
    <property type="entry name" value="Fungal_trans"/>
    <property type="match status" value="1"/>
</dbReference>
<dbReference type="PANTHER" id="PTHR31313">
    <property type="entry name" value="TY1 ENHANCER ACTIVATOR"/>
    <property type="match status" value="1"/>
</dbReference>
<dbReference type="InterPro" id="IPR036864">
    <property type="entry name" value="Zn2-C6_fun-type_DNA-bd_sf"/>
</dbReference>
<dbReference type="OrthoDB" id="2154091at2759"/>
<dbReference type="PANTHER" id="PTHR31313:SF81">
    <property type="entry name" value="TY1 ENHANCER ACTIVATOR"/>
    <property type="match status" value="1"/>
</dbReference>
<dbReference type="SMART" id="SM00066">
    <property type="entry name" value="GAL4"/>
    <property type="match status" value="1"/>
</dbReference>
<name>A0A8H6WLW2_MYCCL</name>
<evidence type="ECO:0000256" key="6">
    <source>
        <dbReference type="ARBA" id="ARBA00023163"/>
    </source>
</evidence>
<feature type="domain" description="Zn(2)-C6 fungal-type" evidence="9">
    <location>
        <begin position="19"/>
        <end position="51"/>
    </location>
</feature>
<evidence type="ECO:0000256" key="4">
    <source>
        <dbReference type="ARBA" id="ARBA00023015"/>
    </source>
</evidence>
<evidence type="ECO:0000256" key="8">
    <source>
        <dbReference type="SAM" id="MobiDB-lite"/>
    </source>
</evidence>
<feature type="region of interest" description="Disordered" evidence="8">
    <location>
        <begin position="166"/>
        <end position="187"/>
    </location>
</feature>
<dbReference type="Proteomes" id="UP000613580">
    <property type="component" value="Unassembled WGS sequence"/>
</dbReference>
<organism evidence="10 11">
    <name type="scientific">Mycena chlorophos</name>
    <name type="common">Agaric fungus</name>
    <name type="synonym">Agaricus chlorophos</name>
    <dbReference type="NCBI Taxonomy" id="658473"/>
    <lineage>
        <taxon>Eukaryota</taxon>
        <taxon>Fungi</taxon>
        <taxon>Dikarya</taxon>
        <taxon>Basidiomycota</taxon>
        <taxon>Agaricomycotina</taxon>
        <taxon>Agaricomycetes</taxon>
        <taxon>Agaricomycetidae</taxon>
        <taxon>Agaricales</taxon>
        <taxon>Marasmiineae</taxon>
        <taxon>Mycenaceae</taxon>
        <taxon>Mycena</taxon>
    </lineage>
</organism>
<keyword evidence="5" id="KW-0238">DNA-binding</keyword>
<evidence type="ECO:0000256" key="3">
    <source>
        <dbReference type="ARBA" id="ARBA00022833"/>
    </source>
</evidence>
<dbReference type="CDD" id="cd00067">
    <property type="entry name" value="GAL4"/>
    <property type="match status" value="1"/>
</dbReference>
<evidence type="ECO:0000256" key="1">
    <source>
        <dbReference type="ARBA" id="ARBA00004123"/>
    </source>
</evidence>
<dbReference type="GO" id="GO:0005634">
    <property type="term" value="C:nucleus"/>
    <property type="evidence" value="ECO:0007669"/>
    <property type="project" value="UniProtKB-SubCell"/>
</dbReference>
<dbReference type="EMBL" id="JACAZE010000003">
    <property type="protein sequence ID" value="KAF7319548.1"/>
    <property type="molecule type" value="Genomic_DNA"/>
</dbReference>
<evidence type="ECO:0000256" key="7">
    <source>
        <dbReference type="ARBA" id="ARBA00023242"/>
    </source>
</evidence>
<sequence>MRKSSTSAPRARGPYASQACNVCRSKKSKCDGVRPVCSSCAASGRDPECTWGRDTSARKPRTEAHFEALQKRADALQAYADGLEEILSHCACQDVSARLQHLKSASTVESPPPAASGSPNSGAEDSDTEWNDLDEVITQELTVPLKRLKLDNGKLLYSGITDPFRYIQPSEPDRPQPPMPERPSSPNPTYVLLVDGIDERDAHPNIDWSRHLPQGLPLDRREHDKILDLSSKFWTGWFYRIPPGLFFRDMYLSLSTPPNHPPPRTPSYSPMLHNAVLALCSVFSDDPFFRDPNTRLLFADAAKRRLDEECKKPEISLVHALAFLSTFYANLGDKFLGELYGGMSSRMCMTLGVGFDSTEWINSGLITQREMLGRNWAYWTVFCLEVRWALFFGREFAGPLADPRRPMTPPLVDAEADQLPWFHAPSGVPPQPNLFSLTFHQAAALQSIGRKILDVVNGLDRIRQDTVKVDQQVTKIDLSLNAWKSNLPPELDITLANKMRSTPHRLMLHCEYWLDFIVLHRPFFSPKALTIQNSDREIDHVKLCKRAAENILDLTGVWANLYTMRYTNVTMVQVLFGAGTVFVLLALQATASARIAHGVLQTALAQTEQCIVYLRDMGCTWVTATRIGDTLASILQDKAYPIIQKRLAHKGIRLETLLPMSSHTAPLHHQQQTHSQPHSLASSRRPSAEEEDLNSQTAAVAMYSMKAEAEQQQQHQQHIQSAPVIDWAHAAMYYPEMPQQGGYIDPNVGWSRQAQELPEIDLAGFMPNFDLGAPELWYHQQQQQQFGTQM</sequence>
<keyword evidence="6" id="KW-0804">Transcription</keyword>
<keyword evidence="11" id="KW-1185">Reference proteome</keyword>